<sequence length="309" mass="33290">MASNATSQASAGKDQATQRAKVANTAAVKIRCSIGGEWKAPDQYSNNKLRKFYASRTATIHNSGIPCREHSNNQAHELECEGPCGRTRNIQRFFSKKWQIRQETNEVLPLPGAELSAGDVAALGPPAFQAGSLSDEMVFDQDTQTRVDEDDEVFTETDGESSILASSEMPPTTLEDDSEAGESTGGPDWFMPPDDPLAASLPGSQAASVAAPSTVGAGRAKGYGRAISFNAWGPDGQKTRMIKNPSIASETTTTFTRSVVETPVTETKSGWPKIPGRKHPPQLPDYLRFRSSTIDENTAMIGEHAADQW</sequence>
<reference evidence="4" key="1">
    <citation type="journal article" date="2023" name="Mol. Phylogenet. Evol.">
        <title>Genome-scale phylogeny and comparative genomics of the fungal order Sordariales.</title>
        <authorList>
            <person name="Hensen N."/>
            <person name="Bonometti L."/>
            <person name="Westerberg I."/>
            <person name="Brannstrom I.O."/>
            <person name="Guillou S."/>
            <person name="Cros-Aarteil S."/>
            <person name="Calhoun S."/>
            <person name="Haridas S."/>
            <person name="Kuo A."/>
            <person name="Mondo S."/>
            <person name="Pangilinan J."/>
            <person name="Riley R."/>
            <person name="LaButti K."/>
            <person name="Andreopoulos B."/>
            <person name="Lipzen A."/>
            <person name="Chen C."/>
            <person name="Yan M."/>
            <person name="Daum C."/>
            <person name="Ng V."/>
            <person name="Clum A."/>
            <person name="Steindorff A."/>
            <person name="Ohm R.A."/>
            <person name="Martin F."/>
            <person name="Silar P."/>
            <person name="Natvig D.O."/>
            <person name="Lalanne C."/>
            <person name="Gautier V."/>
            <person name="Ament-Velasquez S.L."/>
            <person name="Kruys A."/>
            <person name="Hutchinson M.I."/>
            <person name="Powell A.J."/>
            <person name="Barry K."/>
            <person name="Miller A.N."/>
            <person name="Grigoriev I.V."/>
            <person name="Debuchy R."/>
            <person name="Gladieux P."/>
            <person name="Hiltunen Thoren M."/>
            <person name="Johannesson H."/>
        </authorList>
    </citation>
    <scope>NUCLEOTIDE SEQUENCE [LARGE SCALE GENOMIC DNA]</scope>
    <source>
        <strain evidence="4">CBS 340.73</strain>
    </source>
</reference>
<feature type="region of interest" description="Disordered" evidence="1">
    <location>
        <begin position="266"/>
        <end position="285"/>
    </location>
</feature>
<comment type="caution">
    <text evidence="3">The sequence shown here is derived from an EMBL/GenBank/DDBJ whole genome shotgun (WGS) entry which is preliminary data.</text>
</comment>
<proteinExistence type="predicted"/>
<feature type="domain" description="Stc1" evidence="2">
    <location>
        <begin position="31"/>
        <end position="96"/>
    </location>
</feature>
<gene>
    <name evidence="3" type="ORF">QBC46DRAFT_348979</name>
</gene>
<evidence type="ECO:0000256" key="1">
    <source>
        <dbReference type="SAM" id="MobiDB-lite"/>
    </source>
</evidence>
<dbReference type="InterPro" id="IPR024630">
    <property type="entry name" value="Stc1"/>
</dbReference>
<organism evidence="3 4">
    <name type="scientific">Diplogelasinospora grovesii</name>
    <dbReference type="NCBI Taxonomy" id="303347"/>
    <lineage>
        <taxon>Eukaryota</taxon>
        <taxon>Fungi</taxon>
        <taxon>Dikarya</taxon>
        <taxon>Ascomycota</taxon>
        <taxon>Pezizomycotina</taxon>
        <taxon>Sordariomycetes</taxon>
        <taxon>Sordariomycetidae</taxon>
        <taxon>Sordariales</taxon>
        <taxon>Diplogelasinosporaceae</taxon>
        <taxon>Diplogelasinospora</taxon>
    </lineage>
</organism>
<dbReference type="Pfam" id="PF12898">
    <property type="entry name" value="Stc1"/>
    <property type="match status" value="1"/>
</dbReference>
<name>A0AAN6NLT0_9PEZI</name>
<keyword evidence="4" id="KW-1185">Reference proteome</keyword>
<protein>
    <recommendedName>
        <fullName evidence="2">Stc1 domain-containing protein</fullName>
    </recommendedName>
</protein>
<dbReference type="AlphaFoldDB" id="A0AAN6NLT0"/>
<feature type="region of interest" description="Disordered" evidence="1">
    <location>
        <begin position="152"/>
        <end position="190"/>
    </location>
</feature>
<dbReference type="EMBL" id="MU853752">
    <property type="protein sequence ID" value="KAK3946403.1"/>
    <property type="molecule type" value="Genomic_DNA"/>
</dbReference>
<dbReference type="Proteomes" id="UP001303473">
    <property type="component" value="Unassembled WGS sequence"/>
</dbReference>
<evidence type="ECO:0000313" key="4">
    <source>
        <dbReference type="Proteomes" id="UP001303473"/>
    </source>
</evidence>
<evidence type="ECO:0000259" key="2">
    <source>
        <dbReference type="Pfam" id="PF12898"/>
    </source>
</evidence>
<evidence type="ECO:0000313" key="3">
    <source>
        <dbReference type="EMBL" id="KAK3946403.1"/>
    </source>
</evidence>
<accession>A0AAN6NLT0</accession>